<dbReference type="InterPro" id="IPR016032">
    <property type="entry name" value="Sig_transdc_resp-reg_C-effctor"/>
</dbReference>
<dbReference type="PRINTS" id="PR00038">
    <property type="entry name" value="HTHLUXR"/>
</dbReference>
<dbReference type="GO" id="GO:0003677">
    <property type="term" value="F:DNA binding"/>
    <property type="evidence" value="ECO:0007669"/>
    <property type="project" value="UniProtKB-KW"/>
</dbReference>
<dbReference type="EMBL" id="CP035033">
    <property type="protein sequence ID" value="QAB14449.1"/>
    <property type="molecule type" value="Genomic_DNA"/>
</dbReference>
<feature type="domain" description="HTH luxR-type" evidence="2">
    <location>
        <begin position="142"/>
        <end position="207"/>
    </location>
</feature>
<gene>
    <name evidence="3" type="ORF">EPV75_01570</name>
</gene>
<dbReference type="CDD" id="cd06170">
    <property type="entry name" value="LuxR_C_like"/>
    <property type="match status" value="1"/>
</dbReference>
<dbReference type="Gene3D" id="3.40.50.2300">
    <property type="match status" value="1"/>
</dbReference>
<dbReference type="PROSITE" id="PS00622">
    <property type="entry name" value="HTH_LUXR_1"/>
    <property type="match status" value="1"/>
</dbReference>
<evidence type="ECO:0000313" key="4">
    <source>
        <dbReference type="Proteomes" id="UP000285478"/>
    </source>
</evidence>
<dbReference type="InterPro" id="IPR000792">
    <property type="entry name" value="Tscrpt_reg_LuxR_C"/>
</dbReference>
<dbReference type="Proteomes" id="UP000285478">
    <property type="component" value="Chromosome"/>
</dbReference>
<dbReference type="GO" id="GO:0006355">
    <property type="term" value="P:regulation of DNA-templated transcription"/>
    <property type="evidence" value="ECO:0007669"/>
    <property type="project" value="InterPro"/>
</dbReference>
<accession>A0A451G4P3</accession>
<dbReference type="KEGG" id="htr:EPV75_01570"/>
<organism evidence="3 4">
    <name type="scientific">Hydrogenovibrio thermophilus</name>
    <dbReference type="NCBI Taxonomy" id="265883"/>
    <lineage>
        <taxon>Bacteria</taxon>
        <taxon>Pseudomonadati</taxon>
        <taxon>Pseudomonadota</taxon>
        <taxon>Gammaproteobacteria</taxon>
        <taxon>Thiotrichales</taxon>
        <taxon>Piscirickettsiaceae</taxon>
        <taxon>Hydrogenovibrio</taxon>
    </lineage>
</organism>
<evidence type="ECO:0000259" key="2">
    <source>
        <dbReference type="PROSITE" id="PS50043"/>
    </source>
</evidence>
<name>A0A451G4P3_9GAMM</name>
<protein>
    <submittedName>
        <fullName evidence="3">Response regulator transcription factor</fullName>
    </submittedName>
</protein>
<evidence type="ECO:0000313" key="3">
    <source>
        <dbReference type="EMBL" id="QAB14449.1"/>
    </source>
</evidence>
<dbReference type="InterPro" id="IPR036388">
    <property type="entry name" value="WH-like_DNA-bd_sf"/>
</dbReference>
<dbReference type="PANTHER" id="PTHR43214:SF43">
    <property type="entry name" value="TWO-COMPONENT RESPONSE REGULATOR"/>
    <property type="match status" value="1"/>
</dbReference>
<proteinExistence type="predicted"/>
<dbReference type="SUPFAM" id="SSF46894">
    <property type="entry name" value="C-terminal effector domain of the bipartite response regulators"/>
    <property type="match status" value="1"/>
</dbReference>
<reference evidence="3 4" key="1">
    <citation type="journal article" date="2018" name="Environ. Microbiol.">
        <title>Genomes of ubiquitous marine and hypersaline Hydrogenovibrio, Thiomicrorhabdus and Thiomicrospira spp. encode a diversity of mechanisms to sustain chemolithoautotrophy in heterogeneous environments.</title>
        <authorList>
            <person name="Scott K.M."/>
            <person name="Williams J."/>
            <person name="Porter C.M.B."/>
            <person name="Russel S."/>
            <person name="Harmer T.L."/>
            <person name="Paul J.H."/>
            <person name="Antonen K.M."/>
            <person name="Bridges M.K."/>
            <person name="Camper G.J."/>
            <person name="Campla C.K."/>
            <person name="Casella L.G."/>
            <person name="Chase E."/>
            <person name="Conrad J.W."/>
            <person name="Cruz M.C."/>
            <person name="Dunlap D.S."/>
            <person name="Duran L."/>
            <person name="Fahsbender E.M."/>
            <person name="Goldsmith D.B."/>
            <person name="Keeley R.F."/>
            <person name="Kondoff M.R."/>
            <person name="Kussy B.I."/>
            <person name="Lane M.K."/>
            <person name="Lawler S."/>
            <person name="Leigh B.A."/>
            <person name="Lewis C."/>
            <person name="Lostal L.M."/>
            <person name="Marking D."/>
            <person name="Mancera P.A."/>
            <person name="McClenthan E.C."/>
            <person name="McIntyre E.A."/>
            <person name="Mine J.A."/>
            <person name="Modi S."/>
            <person name="Moore B.D."/>
            <person name="Morgan W.A."/>
            <person name="Nelson K.M."/>
            <person name="Nguyen K.N."/>
            <person name="Ogburn N."/>
            <person name="Parrino D.G."/>
            <person name="Pedapudi A.D."/>
            <person name="Pelham R.P."/>
            <person name="Preece A.M."/>
            <person name="Rampersad E.A."/>
            <person name="Richardson J.C."/>
            <person name="Rodgers C.M."/>
            <person name="Schaffer B.L."/>
            <person name="Sheridan N.E."/>
            <person name="Solone M.R."/>
            <person name="Staley Z.R."/>
            <person name="Tabuchi M."/>
            <person name="Waide R.J."/>
            <person name="Wanjugi P.W."/>
            <person name="Young S."/>
            <person name="Clum A."/>
            <person name="Daum C."/>
            <person name="Huntemann M."/>
            <person name="Ivanova N."/>
            <person name="Kyrpides N."/>
            <person name="Mikhailova N."/>
            <person name="Palaniappan K."/>
            <person name="Pillay M."/>
            <person name="Reddy T.B.K."/>
            <person name="Shapiro N."/>
            <person name="Stamatis D."/>
            <person name="Varghese N."/>
            <person name="Woyke T."/>
            <person name="Boden R."/>
            <person name="Freyermuth S.K."/>
            <person name="Kerfeld C.A."/>
        </authorList>
    </citation>
    <scope>NUCLEOTIDE SEQUENCE [LARGE SCALE GENOMIC DNA]</scope>
    <source>
        <strain evidence="3 4">JR-2</strain>
    </source>
</reference>
<sequence length="208" mass="23842">MRPETLMKQLLLYVQDPHALKNWSQATDLTKKILYTLDIDQAEYSTDSALLLVQLPESETEQQKIETMIRHGFTVILFSNMPSPQEGVQWFQKGIKGYLNTFAQTERINQAVETVLAGNIWLGQGVMQSLIQAVSNPVNRKDTSWKEQLSDREIETAESVLLGKTNQEIAELMHISERTVKAHMHSILEKLEAKDRLNLVIKLQNWPN</sequence>
<dbReference type="Gene3D" id="1.10.10.10">
    <property type="entry name" value="Winged helix-like DNA-binding domain superfamily/Winged helix DNA-binding domain"/>
    <property type="match status" value="1"/>
</dbReference>
<dbReference type="AlphaFoldDB" id="A0A451G4P3"/>
<dbReference type="InterPro" id="IPR039420">
    <property type="entry name" value="WalR-like"/>
</dbReference>
<dbReference type="Pfam" id="PF00196">
    <property type="entry name" value="GerE"/>
    <property type="match status" value="1"/>
</dbReference>
<dbReference type="PROSITE" id="PS50043">
    <property type="entry name" value="HTH_LUXR_2"/>
    <property type="match status" value="1"/>
</dbReference>
<keyword evidence="4" id="KW-1185">Reference proteome</keyword>
<dbReference type="SMART" id="SM00421">
    <property type="entry name" value="HTH_LUXR"/>
    <property type="match status" value="1"/>
</dbReference>
<keyword evidence="1" id="KW-0238">DNA-binding</keyword>
<evidence type="ECO:0000256" key="1">
    <source>
        <dbReference type="ARBA" id="ARBA00023125"/>
    </source>
</evidence>
<dbReference type="PANTHER" id="PTHR43214">
    <property type="entry name" value="TWO-COMPONENT RESPONSE REGULATOR"/>
    <property type="match status" value="1"/>
</dbReference>